<evidence type="ECO:0000313" key="2">
    <source>
        <dbReference type="EMBL" id="RTE65475.1"/>
    </source>
</evidence>
<accession>A0A430KPT5</accession>
<proteinExistence type="predicted"/>
<evidence type="ECO:0000313" key="3">
    <source>
        <dbReference type="Proteomes" id="UP000283087"/>
    </source>
</evidence>
<dbReference type="RefSeq" id="WP_126159002.1">
    <property type="nucleotide sequence ID" value="NZ_RQXW01000010.1"/>
</dbReference>
<comment type="caution">
    <text evidence="2">The sequence shown here is derived from an EMBL/GenBank/DDBJ whole genome shotgun (WGS) entry which is preliminary data.</text>
</comment>
<sequence>MCSSPKASHHSPSGTITLRPTQLSGHQQADFAAKANAAFERREQRRLQRNQTIITPVKQQSLLQRLFRKLFRADTTPPTSQSRSTQ</sequence>
<evidence type="ECO:0000256" key="1">
    <source>
        <dbReference type="SAM" id="MobiDB-lite"/>
    </source>
</evidence>
<feature type="compositionally biased region" description="Polar residues" evidence="1">
    <location>
        <begin position="1"/>
        <end position="27"/>
    </location>
</feature>
<gene>
    <name evidence="2" type="ORF">EH243_12490</name>
</gene>
<protein>
    <submittedName>
        <fullName evidence="2">Uncharacterized protein</fullName>
    </submittedName>
</protein>
<name>A0A430KPT5_9GAMM</name>
<organism evidence="2 3">
    <name type="scientific">Amphritea opalescens</name>
    <dbReference type="NCBI Taxonomy" id="2490544"/>
    <lineage>
        <taxon>Bacteria</taxon>
        <taxon>Pseudomonadati</taxon>
        <taxon>Pseudomonadota</taxon>
        <taxon>Gammaproteobacteria</taxon>
        <taxon>Oceanospirillales</taxon>
        <taxon>Oceanospirillaceae</taxon>
        <taxon>Amphritea</taxon>
    </lineage>
</organism>
<reference evidence="2 3" key="1">
    <citation type="submission" date="2018-11" db="EMBL/GenBank/DDBJ databases">
        <title>The draft genome sequence of Amphritea opalescens ANRC-JH13T.</title>
        <authorList>
            <person name="Fang Z."/>
            <person name="Zhang Y."/>
            <person name="Han X."/>
        </authorList>
    </citation>
    <scope>NUCLEOTIDE SEQUENCE [LARGE SCALE GENOMIC DNA]</scope>
    <source>
        <strain evidence="2 3">ANRC-JH13</strain>
    </source>
</reference>
<dbReference type="EMBL" id="RQXW01000010">
    <property type="protein sequence ID" value="RTE65475.1"/>
    <property type="molecule type" value="Genomic_DNA"/>
</dbReference>
<keyword evidence="3" id="KW-1185">Reference proteome</keyword>
<feature type="region of interest" description="Disordered" evidence="1">
    <location>
        <begin position="1"/>
        <end position="30"/>
    </location>
</feature>
<dbReference type="Proteomes" id="UP000283087">
    <property type="component" value="Unassembled WGS sequence"/>
</dbReference>
<dbReference type="AlphaFoldDB" id="A0A430KPT5"/>